<feature type="region of interest" description="Disordered" evidence="1">
    <location>
        <begin position="260"/>
        <end position="289"/>
    </location>
</feature>
<protein>
    <recommendedName>
        <fullName evidence="3">DUF6533 domain-containing protein</fullName>
    </recommendedName>
</protein>
<sequence length="289" mass="32647">MSAAELKAAITGLQNLLVTRYLLLYDHLLTLDVEIEYIWSAPNSAAKVLFLILRYMVPIFLTSQTILRSGLSIIYICKGWISFGAYAGWLSIVISNFIVLLRIWTTLPHSPRLRLWSISIFIIAQLGSLGTNMIPVLFFDSRVGLCSFTSKPNVFGLWIVGLVYEILVFVTVCWNTLDRPRAVGSDPDAALTRIFLRDGAVYFVILFGTYNFHQSPKYQLSTHDHHFPYVALRIANTLIAIISPISSLFPLRHSILHLGRNNPHNEPPHHQSNQLSSFGRTSDRDFGNT</sequence>
<evidence type="ECO:0000313" key="4">
    <source>
        <dbReference type="EMBL" id="KAK6985036.1"/>
    </source>
</evidence>
<feature type="domain" description="DUF6533" evidence="3">
    <location>
        <begin position="22"/>
        <end position="59"/>
    </location>
</feature>
<keyword evidence="2" id="KW-1133">Transmembrane helix</keyword>
<feature type="transmembrane region" description="Helical" evidence="2">
    <location>
        <begin position="113"/>
        <end position="135"/>
    </location>
</feature>
<feature type="transmembrane region" description="Helical" evidence="2">
    <location>
        <begin position="230"/>
        <end position="251"/>
    </location>
</feature>
<dbReference type="AlphaFoldDB" id="A0AAV9ZLF3"/>
<keyword evidence="5" id="KW-1185">Reference proteome</keyword>
<evidence type="ECO:0000259" key="3">
    <source>
        <dbReference type="Pfam" id="PF20151"/>
    </source>
</evidence>
<name>A0AAV9ZLF3_9AGAR</name>
<reference evidence="4 5" key="1">
    <citation type="journal article" date="2024" name="J Genomics">
        <title>Draft genome sequencing and assembly of Favolaschia claudopus CIRM-BRFM 2984 isolated from oak limbs.</title>
        <authorList>
            <person name="Navarro D."/>
            <person name="Drula E."/>
            <person name="Chaduli D."/>
            <person name="Cazenave R."/>
            <person name="Ahrendt S."/>
            <person name="Wang J."/>
            <person name="Lipzen A."/>
            <person name="Daum C."/>
            <person name="Barry K."/>
            <person name="Grigoriev I.V."/>
            <person name="Favel A."/>
            <person name="Rosso M.N."/>
            <person name="Martin F."/>
        </authorList>
    </citation>
    <scope>NUCLEOTIDE SEQUENCE [LARGE SCALE GENOMIC DNA]</scope>
    <source>
        <strain evidence="4 5">CIRM-BRFM 2984</strain>
    </source>
</reference>
<dbReference type="InterPro" id="IPR045340">
    <property type="entry name" value="DUF6533"/>
</dbReference>
<dbReference type="Proteomes" id="UP001362999">
    <property type="component" value="Unassembled WGS sequence"/>
</dbReference>
<evidence type="ECO:0000313" key="5">
    <source>
        <dbReference type="Proteomes" id="UP001362999"/>
    </source>
</evidence>
<accession>A0AAV9ZLF3</accession>
<feature type="transmembrane region" description="Helical" evidence="2">
    <location>
        <begin position="79"/>
        <end position="101"/>
    </location>
</feature>
<gene>
    <name evidence="4" type="ORF">R3P38DRAFT_3102701</name>
</gene>
<evidence type="ECO:0000256" key="1">
    <source>
        <dbReference type="SAM" id="MobiDB-lite"/>
    </source>
</evidence>
<proteinExistence type="predicted"/>
<feature type="compositionally biased region" description="Polar residues" evidence="1">
    <location>
        <begin position="270"/>
        <end position="280"/>
    </location>
</feature>
<dbReference type="EMBL" id="JAWWNJ010000133">
    <property type="protein sequence ID" value="KAK6985036.1"/>
    <property type="molecule type" value="Genomic_DNA"/>
</dbReference>
<organism evidence="4 5">
    <name type="scientific">Favolaschia claudopus</name>
    <dbReference type="NCBI Taxonomy" id="2862362"/>
    <lineage>
        <taxon>Eukaryota</taxon>
        <taxon>Fungi</taxon>
        <taxon>Dikarya</taxon>
        <taxon>Basidiomycota</taxon>
        <taxon>Agaricomycotina</taxon>
        <taxon>Agaricomycetes</taxon>
        <taxon>Agaricomycetidae</taxon>
        <taxon>Agaricales</taxon>
        <taxon>Marasmiineae</taxon>
        <taxon>Mycenaceae</taxon>
        <taxon>Favolaschia</taxon>
    </lineage>
</organism>
<keyword evidence="2" id="KW-0812">Transmembrane</keyword>
<comment type="caution">
    <text evidence="4">The sequence shown here is derived from an EMBL/GenBank/DDBJ whole genome shotgun (WGS) entry which is preliminary data.</text>
</comment>
<keyword evidence="2" id="KW-0472">Membrane</keyword>
<feature type="transmembrane region" description="Helical" evidence="2">
    <location>
        <begin position="155"/>
        <end position="177"/>
    </location>
</feature>
<evidence type="ECO:0000256" key="2">
    <source>
        <dbReference type="SAM" id="Phobius"/>
    </source>
</evidence>
<feature type="transmembrane region" description="Helical" evidence="2">
    <location>
        <begin position="189"/>
        <end position="210"/>
    </location>
</feature>
<dbReference type="Pfam" id="PF20151">
    <property type="entry name" value="DUF6533"/>
    <property type="match status" value="1"/>
</dbReference>
<feature type="transmembrane region" description="Helical" evidence="2">
    <location>
        <begin position="48"/>
        <end position="67"/>
    </location>
</feature>